<name>A0ABV2HKN5_9HYPH</name>
<proteinExistence type="inferred from homology"/>
<dbReference type="Pfam" id="PF00924">
    <property type="entry name" value="MS_channel_2nd"/>
    <property type="match status" value="1"/>
</dbReference>
<feature type="transmembrane region" description="Helical" evidence="8">
    <location>
        <begin position="602"/>
        <end position="622"/>
    </location>
</feature>
<dbReference type="EMBL" id="JBEPLM010000001">
    <property type="protein sequence ID" value="MET3591104.1"/>
    <property type="molecule type" value="Genomic_DNA"/>
</dbReference>
<keyword evidence="3" id="KW-1003">Cell membrane</keyword>
<evidence type="ECO:0000259" key="12">
    <source>
        <dbReference type="Pfam" id="PF25392"/>
    </source>
</evidence>
<feature type="domain" description="Mechanosensitive ion channel MscS C-terminal" evidence="10">
    <location>
        <begin position="719"/>
        <end position="805"/>
    </location>
</feature>
<dbReference type="PANTHER" id="PTHR30460">
    <property type="entry name" value="MODERATE CONDUCTANCE MECHANOSENSITIVE CHANNEL YBIO"/>
    <property type="match status" value="1"/>
</dbReference>
<evidence type="ECO:0000256" key="6">
    <source>
        <dbReference type="ARBA" id="ARBA00023136"/>
    </source>
</evidence>
<feature type="transmembrane region" description="Helical" evidence="8">
    <location>
        <begin position="428"/>
        <end position="456"/>
    </location>
</feature>
<feature type="domain" description="Moderate conductance mechanosensitive channel YbiO-like transmembrane helix 1" evidence="12">
    <location>
        <begin position="469"/>
        <end position="547"/>
    </location>
</feature>
<feature type="transmembrane region" description="Helical" evidence="8">
    <location>
        <begin position="236"/>
        <end position="254"/>
    </location>
</feature>
<dbReference type="SUPFAM" id="SSF82689">
    <property type="entry name" value="Mechanosensitive channel protein MscS (YggB), C-terminal domain"/>
    <property type="match status" value="1"/>
</dbReference>
<dbReference type="InterPro" id="IPR057485">
    <property type="entry name" value="YbiO-like_TM1"/>
</dbReference>
<dbReference type="Pfam" id="PF21082">
    <property type="entry name" value="MS_channel_3rd"/>
    <property type="match status" value="1"/>
</dbReference>
<dbReference type="PANTHER" id="PTHR30460:SF0">
    <property type="entry name" value="MODERATE CONDUCTANCE MECHANOSENSITIVE CHANNEL YBIO"/>
    <property type="match status" value="1"/>
</dbReference>
<dbReference type="InterPro" id="IPR011066">
    <property type="entry name" value="MscS_channel_C_sf"/>
</dbReference>
<feature type="domain" description="Mechanosensitive ion channel transmembrane helices 2/3" evidence="11">
    <location>
        <begin position="607"/>
        <end position="647"/>
    </location>
</feature>
<feature type="transmembrane region" description="Helical" evidence="8">
    <location>
        <begin position="512"/>
        <end position="536"/>
    </location>
</feature>
<dbReference type="SUPFAM" id="SSF50182">
    <property type="entry name" value="Sm-like ribonucleoproteins"/>
    <property type="match status" value="1"/>
</dbReference>
<feature type="transmembrane region" description="Helical" evidence="8">
    <location>
        <begin position="274"/>
        <end position="295"/>
    </location>
</feature>
<dbReference type="InterPro" id="IPR006685">
    <property type="entry name" value="MscS_channel_2nd"/>
</dbReference>
<feature type="transmembrane region" description="Helical" evidence="8">
    <location>
        <begin position="356"/>
        <end position="380"/>
    </location>
</feature>
<evidence type="ECO:0000256" key="1">
    <source>
        <dbReference type="ARBA" id="ARBA00004651"/>
    </source>
</evidence>
<feature type="transmembrane region" description="Helical" evidence="8">
    <location>
        <begin position="628"/>
        <end position="646"/>
    </location>
</feature>
<sequence>MAFVLAPRDSRFSLVGARPVRKPKRWPLSLADPATIGGKVRYGTRSASPRRDEKLAALDEGTNFHPSGFALDELHQCEDAAACDFARMSEPAPAPRTPIDSFPPGPAMRTLISLLLFLLLCGAPSFAQQPAAQAGPKPGEPNADVEALITILENDQARHRLIDKLRAAAAEGNQPAAEAAPETTIAQEVAAYTRDAAESASGLIKTTAALVERIAGVFSGGVSIDVQSLWNAVRNSALVVVLTFAVYLALRFAFGRFQRTFANAATRGGRFERFGFIGLSALADALTVLAAWAIGSVSSLSAFVIDQAGQAEMNRALFLNAFLVIELIKVLARTLLAPRWPALRIWTLGDTTAAYWYFWLSRFVSVVGYTMFFLAPIVAVNVSEDAAQVVRVVVMFAALVLALIVILQNRDQVRRWLLRRSETRRTDILGRFLAGLARLWHVVAIGYLILVFVLWLAAPAMALPFVLAATVQSIVAVAIGVLLAGIIARVAGAGINLPAEVSERLPLLERRLNAFVPNVLRVVRILVAAVVLLVIAQFWRAADVVGWLSSEVGQRFAVSIVSAILIMLVGGLIYLAVQSWVEYRLNPNYGHVPSPRERTLLALFRNAFVVALGVLIVMLVLSEFGVNIGPLLAGAGVVGLAVGFGAQKLVQDIITGAFIQFENAMNEGDVVTAGGVTGTVERLTIRSVSLRTLDGAYHLIPFSSVDAVTNFMKNFSYHVASIGVDYGASIPEVKQAMHEAFDKLKEAGFAGDIIGDLEMHGVTEFADSAILVRARIKTKPGKHFALGRAYNEIIKEVFEERGIEIPFPHVTFYMGGEDKAGKSPPPRIKRPGPKLTTERPKRSAATNAAVTKSPKRRRKTRVTRDGPPDEGHDAPDQTEVS</sequence>
<evidence type="ECO:0000259" key="10">
    <source>
        <dbReference type="Pfam" id="PF21082"/>
    </source>
</evidence>
<feature type="region of interest" description="Disordered" evidence="7">
    <location>
        <begin position="816"/>
        <end position="881"/>
    </location>
</feature>
<evidence type="ECO:0000313" key="13">
    <source>
        <dbReference type="EMBL" id="MET3591104.1"/>
    </source>
</evidence>
<dbReference type="Pfam" id="PF25392">
    <property type="entry name" value="MS_channel_TM1"/>
    <property type="match status" value="1"/>
</dbReference>
<dbReference type="Pfam" id="PF21088">
    <property type="entry name" value="MS_channel_1st"/>
    <property type="match status" value="1"/>
</dbReference>
<dbReference type="Gene3D" id="3.30.70.100">
    <property type="match status" value="1"/>
</dbReference>
<dbReference type="InterPro" id="IPR049142">
    <property type="entry name" value="MS_channel_1st"/>
</dbReference>
<dbReference type="InterPro" id="IPR045276">
    <property type="entry name" value="YbiO_bact"/>
</dbReference>
<accession>A0ABV2HKN5</accession>
<keyword evidence="4 8" id="KW-0812">Transmembrane</keyword>
<dbReference type="InterPro" id="IPR011014">
    <property type="entry name" value="MscS_channel_TM-2"/>
</dbReference>
<dbReference type="RefSeq" id="WP_354413648.1">
    <property type="nucleotide sequence ID" value="NZ_JBEPLM010000001.1"/>
</dbReference>
<evidence type="ECO:0000256" key="4">
    <source>
        <dbReference type="ARBA" id="ARBA00022692"/>
    </source>
</evidence>
<dbReference type="Gene3D" id="1.10.287.1260">
    <property type="match status" value="1"/>
</dbReference>
<dbReference type="InterPro" id="IPR010920">
    <property type="entry name" value="LSM_dom_sf"/>
</dbReference>
<evidence type="ECO:0000256" key="2">
    <source>
        <dbReference type="ARBA" id="ARBA00008017"/>
    </source>
</evidence>
<dbReference type="InterPro" id="IPR023408">
    <property type="entry name" value="MscS_beta-dom_sf"/>
</dbReference>
<feature type="transmembrane region" description="Helical" evidence="8">
    <location>
        <begin position="556"/>
        <end position="581"/>
    </location>
</feature>
<keyword evidence="14" id="KW-1185">Reference proteome</keyword>
<evidence type="ECO:0000313" key="14">
    <source>
        <dbReference type="Proteomes" id="UP001549036"/>
    </source>
</evidence>
<comment type="subcellular location">
    <subcellularLocation>
        <location evidence="1">Cell membrane</location>
        <topology evidence="1">Multi-pass membrane protein</topology>
    </subcellularLocation>
</comment>
<dbReference type="InterPro" id="IPR049278">
    <property type="entry name" value="MS_channel_C"/>
</dbReference>
<reference evidence="13 14" key="1">
    <citation type="submission" date="2024-06" db="EMBL/GenBank/DDBJ databases">
        <title>Genomic Encyclopedia of Type Strains, Phase IV (KMG-IV): sequencing the most valuable type-strain genomes for metagenomic binning, comparative biology and taxonomic classification.</title>
        <authorList>
            <person name="Goeker M."/>
        </authorList>
    </citation>
    <scope>NUCLEOTIDE SEQUENCE [LARGE SCALE GENOMIC DNA]</scope>
    <source>
        <strain evidence="13 14">DSM 29846</strain>
    </source>
</reference>
<feature type="transmembrane region" description="Helical" evidence="8">
    <location>
        <begin position="315"/>
        <end position="336"/>
    </location>
</feature>
<evidence type="ECO:0000259" key="9">
    <source>
        <dbReference type="Pfam" id="PF00924"/>
    </source>
</evidence>
<feature type="domain" description="Mechanosensitive ion channel MscS" evidence="9">
    <location>
        <begin position="649"/>
        <end position="716"/>
    </location>
</feature>
<dbReference type="Proteomes" id="UP001549036">
    <property type="component" value="Unassembled WGS sequence"/>
</dbReference>
<keyword evidence="5 8" id="KW-1133">Transmembrane helix</keyword>
<feature type="transmembrane region" description="Helical" evidence="8">
    <location>
        <begin position="386"/>
        <end position="407"/>
    </location>
</feature>
<evidence type="ECO:0000256" key="7">
    <source>
        <dbReference type="SAM" id="MobiDB-lite"/>
    </source>
</evidence>
<comment type="similarity">
    <text evidence="2">Belongs to the MscS (TC 1.A.23) family.</text>
</comment>
<dbReference type="SUPFAM" id="SSF82861">
    <property type="entry name" value="Mechanosensitive channel protein MscS (YggB), transmembrane region"/>
    <property type="match status" value="1"/>
</dbReference>
<evidence type="ECO:0000259" key="11">
    <source>
        <dbReference type="Pfam" id="PF21088"/>
    </source>
</evidence>
<gene>
    <name evidence="13" type="ORF">ABID26_000483</name>
</gene>
<evidence type="ECO:0000256" key="3">
    <source>
        <dbReference type="ARBA" id="ARBA00022475"/>
    </source>
</evidence>
<comment type="caution">
    <text evidence="13">The sequence shown here is derived from an EMBL/GenBank/DDBJ whole genome shotgun (WGS) entry which is preliminary data.</text>
</comment>
<organism evidence="13 14">
    <name type="scientific">Mesorhizobium shonense</name>
    <dbReference type="NCBI Taxonomy" id="1209948"/>
    <lineage>
        <taxon>Bacteria</taxon>
        <taxon>Pseudomonadati</taxon>
        <taxon>Pseudomonadota</taxon>
        <taxon>Alphaproteobacteria</taxon>
        <taxon>Hyphomicrobiales</taxon>
        <taxon>Phyllobacteriaceae</taxon>
        <taxon>Mesorhizobium</taxon>
    </lineage>
</organism>
<protein>
    <submittedName>
        <fullName evidence="13">Small conductance mechanosensitive channel</fullName>
    </submittedName>
</protein>
<evidence type="ECO:0000256" key="5">
    <source>
        <dbReference type="ARBA" id="ARBA00022989"/>
    </source>
</evidence>
<keyword evidence="6 8" id="KW-0472">Membrane</keyword>
<evidence type="ECO:0000256" key="8">
    <source>
        <dbReference type="SAM" id="Phobius"/>
    </source>
</evidence>
<feature type="transmembrane region" description="Helical" evidence="8">
    <location>
        <begin position="462"/>
        <end position="491"/>
    </location>
</feature>
<feature type="compositionally biased region" description="Basic and acidic residues" evidence="7">
    <location>
        <begin position="862"/>
        <end position="875"/>
    </location>
</feature>
<dbReference type="Gene3D" id="2.30.30.60">
    <property type="match status" value="1"/>
</dbReference>